<dbReference type="EMBL" id="JAVIJP010000017">
    <property type="protein sequence ID" value="KAL3640980.1"/>
    <property type="molecule type" value="Genomic_DNA"/>
</dbReference>
<dbReference type="GO" id="GO:0048608">
    <property type="term" value="P:reproductive structure development"/>
    <property type="evidence" value="ECO:0007669"/>
    <property type="project" value="UniProtKB-ARBA"/>
</dbReference>
<dbReference type="GO" id="GO:0009791">
    <property type="term" value="P:post-embryonic development"/>
    <property type="evidence" value="ECO:0007669"/>
    <property type="project" value="UniProtKB-ARBA"/>
</dbReference>
<keyword evidence="6 10" id="KW-0648">Protein biosynthesis</keyword>
<evidence type="ECO:0000313" key="13">
    <source>
        <dbReference type="EMBL" id="KAL3640980.1"/>
    </source>
</evidence>
<feature type="domain" description="DALR anticodon binding" evidence="11">
    <location>
        <begin position="474"/>
        <end position="562"/>
    </location>
</feature>
<evidence type="ECO:0000256" key="1">
    <source>
        <dbReference type="ARBA" id="ARBA00005594"/>
    </source>
</evidence>
<dbReference type="Gene3D" id="3.30.1360.70">
    <property type="entry name" value="Arginyl tRNA synthetase N-terminal domain"/>
    <property type="match status" value="1"/>
</dbReference>
<keyword evidence="14" id="KW-1185">Reference proteome</keyword>
<evidence type="ECO:0000256" key="8">
    <source>
        <dbReference type="ARBA" id="ARBA00033033"/>
    </source>
</evidence>
<dbReference type="NCBIfam" id="TIGR00456">
    <property type="entry name" value="argS"/>
    <property type="match status" value="1"/>
</dbReference>
<proteinExistence type="inferred from homology"/>
<dbReference type="Pfam" id="PF03485">
    <property type="entry name" value="Arg_tRNA_synt_N"/>
    <property type="match status" value="1"/>
</dbReference>
<dbReference type="InterPro" id="IPR009080">
    <property type="entry name" value="tRNAsynth_Ia_anticodon-bd"/>
</dbReference>
<dbReference type="Gene3D" id="3.40.50.620">
    <property type="entry name" value="HUPs"/>
    <property type="match status" value="1"/>
</dbReference>
<comment type="similarity">
    <text evidence="1 10">Belongs to the class-I aminoacyl-tRNA synthetase family.</text>
</comment>
<dbReference type="Pfam" id="PF00750">
    <property type="entry name" value="tRNA-synt_1d"/>
    <property type="match status" value="1"/>
</dbReference>
<dbReference type="SUPFAM" id="SSF52374">
    <property type="entry name" value="Nucleotidylyl transferase"/>
    <property type="match status" value="1"/>
</dbReference>
<evidence type="ECO:0000256" key="2">
    <source>
        <dbReference type="ARBA" id="ARBA00012837"/>
    </source>
</evidence>
<evidence type="ECO:0000256" key="6">
    <source>
        <dbReference type="ARBA" id="ARBA00022917"/>
    </source>
</evidence>
<dbReference type="SUPFAM" id="SSF55190">
    <property type="entry name" value="Arginyl-tRNA synthetase (ArgRS), N-terminal 'additional' domain"/>
    <property type="match status" value="1"/>
</dbReference>
<dbReference type="InterPro" id="IPR036695">
    <property type="entry name" value="Arg-tRNA-synth_N_sf"/>
</dbReference>
<sequence>MENNQETVGNVKHQLAKLFKESLSVTFPEELDVDPSIASCQNPKFGDYQCNNAMGLWAKVNGKGTQFKGPQPIGQAILENLPKSDVIGSQSIAGSGFVNVKLSTPWIAKSIHKMLVEGIEIWAPKLSVKRALVDFSSPNIAKELHVGHLRSTIIGDTLARMLEYSNVEVLRRNHIGDWGTQFGKLIEYFFEKCPDGEINGQAIGDLETLYKASEQRFNSDDVFKEKAHQAVVSLQAGVERYQNVWAKICEISLKESEKIYQRLGVQSVVKGESFYNPFIPGALKLLSEKGLIKLDKGALTISIEGIQQPLIVVKSDGGFNYASTDLAALWYRLNEEKAEWIIYVTDVGQREHFELFFSAAKLAGWLPAEDNRYPKVSHVTNGFVQGVDGKKFKTRNSDTVKLVDLLDEAKSRCKAALIERGKNEEWTAEELEQTAEAIGYGAVKYAELKNNRATNYTFSFDQMLNDKGNTAVYLLYAHARISSIIRKSGKDIEELKKTGTLNLVHSDERALGLHILRFAEAVEQACSHFLPNILCEYLFTLSEVFARFYSNCQWWDRRRRQVGCCCARQRPLL</sequence>
<dbReference type="GO" id="GO:0006412">
    <property type="term" value="P:translation"/>
    <property type="evidence" value="ECO:0007669"/>
    <property type="project" value="UniProtKB-KW"/>
</dbReference>
<dbReference type="GO" id="GO:0005524">
    <property type="term" value="F:ATP binding"/>
    <property type="evidence" value="ECO:0007669"/>
    <property type="project" value="UniProtKB-KW"/>
</dbReference>
<dbReference type="PANTHER" id="PTHR11956">
    <property type="entry name" value="ARGINYL-TRNA SYNTHETASE"/>
    <property type="match status" value="1"/>
</dbReference>
<dbReference type="AlphaFoldDB" id="A0ABD3DF62"/>
<dbReference type="GO" id="GO:0004814">
    <property type="term" value="F:arginine-tRNA ligase activity"/>
    <property type="evidence" value="ECO:0007669"/>
    <property type="project" value="UniProtKB-EC"/>
</dbReference>
<dbReference type="FunFam" id="3.30.1360.70:FF:000002">
    <property type="entry name" value="arginine--tRNA ligase, cytoplasmic"/>
    <property type="match status" value="1"/>
</dbReference>
<dbReference type="InterPro" id="IPR005148">
    <property type="entry name" value="Arg-tRNA-synth_N"/>
</dbReference>
<dbReference type="EC" id="6.1.1.19" evidence="2"/>
<dbReference type="Pfam" id="PF05746">
    <property type="entry name" value="DALR_1"/>
    <property type="match status" value="1"/>
</dbReference>
<organism evidence="13 14">
    <name type="scientific">Castilleja foliolosa</name>
    <dbReference type="NCBI Taxonomy" id="1961234"/>
    <lineage>
        <taxon>Eukaryota</taxon>
        <taxon>Viridiplantae</taxon>
        <taxon>Streptophyta</taxon>
        <taxon>Embryophyta</taxon>
        <taxon>Tracheophyta</taxon>
        <taxon>Spermatophyta</taxon>
        <taxon>Magnoliopsida</taxon>
        <taxon>eudicotyledons</taxon>
        <taxon>Gunneridae</taxon>
        <taxon>Pentapetalae</taxon>
        <taxon>asterids</taxon>
        <taxon>lamiids</taxon>
        <taxon>Lamiales</taxon>
        <taxon>Orobanchaceae</taxon>
        <taxon>Pedicularideae</taxon>
        <taxon>Castillejinae</taxon>
        <taxon>Castilleja</taxon>
    </lineage>
</organism>
<keyword evidence="5 10" id="KW-0067">ATP-binding</keyword>
<dbReference type="PANTHER" id="PTHR11956:SF5">
    <property type="entry name" value="ARGININE--TRNA LIGASE, CYTOPLASMIC"/>
    <property type="match status" value="1"/>
</dbReference>
<gene>
    <name evidence="13" type="ORF">CASFOL_015948</name>
</gene>
<evidence type="ECO:0000256" key="7">
    <source>
        <dbReference type="ARBA" id="ARBA00023146"/>
    </source>
</evidence>
<dbReference type="InterPro" id="IPR001412">
    <property type="entry name" value="aa-tRNA-synth_I_CS"/>
</dbReference>
<dbReference type="InterPro" id="IPR001278">
    <property type="entry name" value="Arg-tRNA-ligase"/>
</dbReference>
<feature type="domain" description="Arginyl tRNA synthetase N-terminal" evidence="12">
    <location>
        <begin position="13"/>
        <end position="102"/>
    </location>
</feature>
<dbReference type="SMART" id="SM00836">
    <property type="entry name" value="DALR_1"/>
    <property type="match status" value="1"/>
</dbReference>
<dbReference type="CDD" id="cd00671">
    <property type="entry name" value="ArgRS_core"/>
    <property type="match status" value="1"/>
</dbReference>
<evidence type="ECO:0000259" key="12">
    <source>
        <dbReference type="SMART" id="SM01016"/>
    </source>
</evidence>
<keyword evidence="7 10" id="KW-0030">Aminoacyl-tRNA synthetase</keyword>
<dbReference type="FunFam" id="3.40.50.620:FF:000096">
    <property type="entry name" value="Arginine--tRNA ligase chloroplastic/mitochondrial"/>
    <property type="match status" value="1"/>
</dbReference>
<dbReference type="InterPro" id="IPR035684">
    <property type="entry name" value="ArgRS_core"/>
</dbReference>
<name>A0ABD3DF62_9LAMI</name>
<dbReference type="PROSITE" id="PS00178">
    <property type="entry name" value="AA_TRNA_LIGASE_I"/>
    <property type="match status" value="1"/>
</dbReference>
<keyword evidence="3 10" id="KW-0436">Ligase</keyword>
<accession>A0ABD3DF62</accession>
<evidence type="ECO:0000256" key="10">
    <source>
        <dbReference type="RuleBase" id="RU363038"/>
    </source>
</evidence>
<evidence type="ECO:0000313" key="14">
    <source>
        <dbReference type="Proteomes" id="UP001632038"/>
    </source>
</evidence>
<evidence type="ECO:0000256" key="9">
    <source>
        <dbReference type="ARBA" id="ARBA00049339"/>
    </source>
</evidence>
<dbReference type="InterPro" id="IPR014729">
    <property type="entry name" value="Rossmann-like_a/b/a_fold"/>
</dbReference>
<evidence type="ECO:0000259" key="11">
    <source>
        <dbReference type="SMART" id="SM00836"/>
    </source>
</evidence>
<dbReference type="Gene3D" id="1.10.730.10">
    <property type="entry name" value="Isoleucyl-tRNA Synthetase, Domain 1"/>
    <property type="match status" value="1"/>
</dbReference>
<comment type="caution">
    <text evidence="13">The sequence shown here is derived from an EMBL/GenBank/DDBJ whole genome shotgun (WGS) entry which is preliminary data.</text>
</comment>
<evidence type="ECO:0000256" key="4">
    <source>
        <dbReference type="ARBA" id="ARBA00022741"/>
    </source>
</evidence>
<evidence type="ECO:0000256" key="5">
    <source>
        <dbReference type="ARBA" id="ARBA00022840"/>
    </source>
</evidence>
<protein>
    <recommendedName>
        <fullName evidence="2">arginine--tRNA ligase</fullName>
        <ecNumber evidence="2">6.1.1.19</ecNumber>
    </recommendedName>
    <alternativeName>
        <fullName evidence="8">Arginyl-tRNA synthetase</fullName>
    </alternativeName>
</protein>
<dbReference type="SMART" id="SM01016">
    <property type="entry name" value="Arg_tRNA_synt_N"/>
    <property type="match status" value="1"/>
</dbReference>
<keyword evidence="4 10" id="KW-0547">Nucleotide-binding</keyword>
<dbReference type="InterPro" id="IPR008909">
    <property type="entry name" value="DALR_anticod-bd"/>
</dbReference>
<comment type="catalytic activity">
    <reaction evidence="9">
        <text>tRNA(Arg) + L-arginine + ATP = L-arginyl-tRNA(Arg) + AMP + diphosphate</text>
        <dbReference type="Rhea" id="RHEA:20301"/>
        <dbReference type="Rhea" id="RHEA-COMP:9658"/>
        <dbReference type="Rhea" id="RHEA-COMP:9673"/>
        <dbReference type="ChEBI" id="CHEBI:30616"/>
        <dbReference type="ChEBI" id="CHEBI:32682"/>
        <dbReference type="ChEBI" id="CHEBI:33019"/>
        <dbReference type="ChEBI" id="CHEBI:78442"/>
        <dbReference type="ChEBI" id="CHEBI:78513"/>
        <dbReference type="ChEBI" id="CHEBI:456215"/>
        <dbReference type="EC" id="6.1.1.19"/>
    </reaction>
</comment>
<dbReference type="Proteomes" id="UP001632038">
    <property type="component" value="Unassembled WGS sequence"/>
</dbReference>
<dbReference type="SUPFAM" id="SSF47323">
    <property type="entry name" value="Anticodon-binding domain of a subclass of class I aminoacyl-tRNA synthetases"/>
    <property type="match status" value="1"/>
</dbReference>
<evidence type="ECO:0000256" key="3">
    <source>
        <dbReference type="ARBA" id="ARBA00022598"/>
    </source>
</evidence>
<reference evidence="14" key="1">
    <citation type="journal article" date="2024" name="IScience">
        <title>Strigolactones Initiate the Formation of Haustorium-like Structures in Castilleja.</title>
        <authorList>
            <person name="Buerger M."/>
            <person name="Peterson D."/>
            <person name="Chory J."/>
        </authorList>
    </citation>
    <scope>NUCLEOTIDE SEQUENCE [LARGE SCALE GENOMIC DNA]</scope>
</reference>
<dbReference type="PRINTS" id="PR01038">
    <property type="entry name" value="TRNASYNTHARG"/>
</dbReference>